<dbReference type="AlphaFoldDB" id="A0A160IIW7"/>
<name>A0A160IIW7_9BACL</name>
<protein>
    <recommendedName>
        <fullName evidence="6">DUF4179 domain-containing protein</fullName>
    </recommendedName>
</protein>
<dbReference type="Pfam" id="PF13786">
    <property type="entry name" value="DUF4179"/>
    <property type="match status" value="1"/>
</dbReference>
<dbReference type="Pfam" id="PF18705">
    <property type="entry name" value="DUF5643"/>
    <property type="match status" value="1"/>
</dbReference>
<feature type="domain" description="DUF5643" evidence="3">
    <location>
        <begin position="223"/>
        <end position="333"/>
    </location>
</feature>
<evidence type="ECO:0000313" key="4">
    <source>
        <dbReference type="EMBL" id="ANC75657.1"/>
    </source>
</evidence>
<evidence type="ECO:0008006" key="6">
    <source>
        <dbReference type="Google" id="ProtNLM"/>
    </source>
</evidence>
<evidence type="ECO:0000313" key="5">
    <source>
        <dbReference type="Proteomes" id="UP000076623"/>
    </source>
</evidence>
<gene>
    <name evidence="4" type="ORF">ABE65_001905</name>
</gene>
<accession>A0A160IIW7</accession>
<keyword evidence="1" id="KW-1133">Transmembrane helix</keyword>
<proteinExistence type="predicted"/>
<dbReference type="InterPro" id="IPR040680">
    <property type="entry name" value="DUF5643"/>
</dbReference>
<evidence type="ECO:0000259" key="2">
    <source>
        <dbReference type="Pfam" id="PF13786"/>
    </source>
</evidence>
<evidence type="ECO:0000256" key="1">
    <source>
        <dbReference type="SAM" id="Phobius"/>
    </source>
</evidence>
<dbReference type="EMBL" id="CP015378">
    <property type="protein sequence ID" value="ANC75657.1"/>
    <property type="molecule type" value="Genomic_DNA"/>
</dbReference>
<dbReference type="InterPro" id="IPR025436">
    <property type="entry name" value="DUF4179"/>
</dbReference>
<dbReference type="STRING" id="1221500.ABE65_001905"/>
<sequence>MFEREKEQLNGLKKEYENIPISIDSIDQAISTGFQKAKAEERKSRMKKRSAFGFIAAALLLIGLFSSIKNSPALANYISEIPGMEKIVSMIRDDKGRMAAVEKNYYQRHGVSDEKDGLKVTIDGTIADEMGIVLFYSIESKEKLKEVMFDDVKIRAKDGTVLDEAYNSFGDSHTSDKGENKFSGEIEYFFEAPIETKEYIVELQLKDKEFYIPLTLKEFKKKKDYAVQQTMDLEGQKINIEKVTIYPLRAVVKLKMNEENEKYILQLDDLRLVDENNEVWGNIANGITGSGDKDTEREVYLQSNYFKEPKELYLVLNSAQAIDKENAVIVVDTEKMKILKQPDGNKLRNLRKEDGQLVFDLHTKKPFRSAIFSTITDAQGKEIEVSSQSMGTEEEKGTTRLGIELPSIDRSQNPLTIDLSYYPEWIKGNEKIKIK</sequence>
<reference evidence="4 5" key="1">
    <citation type="submission" date="2016-04" db="EMBL/GenBank/DDBJ databases">
        <title>Complete genome sequence of Fictibacillus phosphorivorans G25-29, a strain toxic to nematodes.</title>
        <authorList>
            <person name="Zheng Z."/>
        </authorList>
    </citation>
    <scope>NUCLEOTIDE SEQUENCE [LARGE SCALE GENOMIC DNA]</scope>
    <source>
        <strain evidence="4 5">G25-29</strain>
    </source>
</reference>
<evidence type="ECO:0000259" key="3">
    <source>
        <dbReference type="Pfam" id="PF18705"/>
    </source>
</evidence>
<dbReference type="RefSeq" id="WP_066390941.1">
    <property type="nucleotide sequence ID" value="NZ_CP015378.1"/>
</dbReference>
<organism evidence="4 5">
    <name type="scientific">Fictibacillus phosphorivorans</name>
    <dbReference type="NCBI Taxonomy" id="1221500"/>
    <lineage>
        <taxon>Bacteria</taxon>
        <taxon>Bacillati</taxon>
        <taxon>Bacillota</taxon>
        <taxon>Bacilli</taxon>
        <taxon>Bacillales</taxon>
        <taxon>Fictibacillaceae</taxon>
        <taxon>Fictibacillus</taxon>
    </lineage>
</organism>
<keyword evidence="5" id="KW-1185">Reference proteome</keyword>
<keyword evidence="1" id="KW-0472">Membrane</keyword>
<dbReference type="Proteomes" id="UP000076623">
    <property type="component" value="Chromosome"/>
</dbReference>
<feature type="transmembrane region" description="Helical" evidence="1">
    <location>
        <begin position="51"/>
        <end position="68"/>
    </location>
</feature>
<dbReference type="Gene3D" id="2.60.40.1630">
    <property type="entry name" value="bacillus anthracis domain"/>
    <property type="match status" value="1"/>
</dbReference>
<dbReference type="KEGG" id="fpn:ABE65_001905"/>
<feature type="domain" description="DUF4179" evidence="2">
    <location>
        <begin position="47"/>
        <end position="140"/>
    </location>
</feature>
<keyword evidence="1" id="KW-0812">Transmembrane</keyword>